<organism evidence="1">
    <name type="scientific">uncultured bacterium</name>
    <name type="common">gcode 4</name>
    <dbReference type="NCBI Taxonomy" id="1234023"/>
    <lineage>
        <taxon>Bacteria</taxon>
        <taxon>environmental samples</taxon>
    </lineage>
</organism>
<dbReference type="AlphaFoldDB" id="K2FWL1"/>
<feature type="non-terminal residue" evidence="1">
    <location>
        <position position="379"/>
    </location>
</feature>
<reference evidence="1" key="1">
    <citation type="journal article" date="2012" name="Science">
        <title>Fermentation, hydrogen, and sulfur metabolism in multiple uncultivated bacterial phyla.</title>
        <authorList>
            <person name="Wrighton K.C."/>
            <person name="Thomas B.C."/>
            <person name="Sharon I."/>
            <person name="Miller C.S."/>
            <person name="Castelle C.J."/>
            <person name="VerBerkmoes N.C."/>
            <person name="Wilkins M.J."/>
            <person name="Hettich R.L."/>
            <person name="Lipton M.S."/>
            <person name="Williams K.H."/>
            <person name="Long P.E."/>
            <person name="Banfield J.F."/>
        </authorList>
    </citation>
    <scope>NUCLEOTIDE SEQUENCE [LARGE SCALE GENOMIC DNA]</scope>
</reference>
<protein>
    <submittedName>
        <fullName evidence="1">Uncharacterized protein</fullName>
    </submittedName>
</protein>
<dbReference type="EMBL" id="AMFJ01000864">
    <property type="protein sequence ID" value="EKE26277.1"/>
    <property type="molecule type" value="Genomic_DNA"/>
</dbReference>
<accession>K2FWL1</accession>
<sequence>MQEKTIETKTCKHCSASFDITDKDLEFYDKISPIFNSKKYNIPTPTLCPDCRQQRRLAWRNERYLYKRKCDFSWNEIISIYSPDKTNYKIFEQKHWWSDNWNAFDYARNFDFERPFFEQFDELMKSVPRIWLINRNSENSDYCNNVLNEKNSYLTFISWDDENCHYSYTIAFSKDCSDILWGINLQNCYECVKSQNSYGCKYCFNIDNCSESQYLKNCIWVKNSCFCVWLINKEFHILNKTYSKQEYHTIIQSLKNDKDLFLMHLNEFDELQKRIPVKSNVKINSEKSIWDYLLNTFNCVNCFDISDWKDSKYSYDCVNVVDIHDSYLSWTFDQSNPSQFIYEAENLVDVYSVVFSSTFWSWKYSFYSDSCFSSSNLFG</sequence>
<proteinExistence type="predicted"/>
<comment type="caution">
    <text evidence="1">The sequence shown here is derived from an EMBL/GenBank/DDBJ whole genome shotgun (WGS) entry which is preliminary data.</text>
</comment>
<name>K2FWL1_9BACT</name>
<evidence type="ECO:0000313" key="1">
    <source>
        <dbReference type="EMBL" id="EKE26277.1"/>
    </source>
</evidence>
<gene>
    <name evidence="1" type="ORF">ACD_4C00348G0007</name>
</gene>